<name>A0A9P4L9B3_9PLEO</name>
<keyword evidence="3" id="KW-1185">Reference proteome</keyword>
<dbReference type="AlphaFoldDB" id="A0A9P4L9B3"/>
<feature type="region of interest" description="Disordered" evidence="1">
    <location>
        <begin position="1"/>
        <end position="35"/>
    </location>
</feature>
<gene>
    <name evidence="2" type="ORF">K460DRAFT_417369</name>
</gene>
<accession>A0A9P4L9B3</accession>
<dbReference type="Proteomes" id="UP000800039">
    <property type="component" value="Unassembled WGS sequence"/>
</dbReference>
<dbReference type="EMBL" id="ML976616">
    <property type="protein sequence ID" value="KAF1846248.1"/>
    <property type="molecule type" value="Genomic_DNA"/>
</dbReference>
<organism evidence="2 3">
    <name type="scientific">Cucurbitaria berberidis CBS 394.84</name>
    <dbReference type="NCBI Taxonomy" id="1168544"/>
    <lineage>
        <taxon>Eukaryota</taxon>
        <taxon>Fungi</taxon>
        <taxon>Dikarya</taxon>
        <taxon>Ascomycota</taxon>
        <taxon>Pezizomycotina</taxon>
        <taxon>Dothideomycetes</taxon>
        <taxon>Pleosporomycetidae</taxon>
        <taxon>Pleosporales</taxon>
        <taxon>Pleosporineae</taxon>
        <taxon>Cucurbitariaceae</taxon>
        <taxon>Cucurbitaria</taxon>
    </lineage>
</organism>
<comment type="caution">
    <text evidence="2">The sequence shown here is derived from an EMBL/GenBank/DDBJ whole genome shotgun (WGS) entry which is preliminary data.</text>
</comment>
<feature type="compositionally biased region" description="Basic and acidic residues" evidence="1">
    <location>
        <begin position="9"/>
        <end position="21"/>
    </location>
</feature>
<dbReference type="RefSeq" id="XP_040788811.1">
    <property type="nucleotide sequence ID" value="XM_040937874.1"/>
</dbReference>
<evidence type="ECO:0000256" key="1">
    <source>
        <dbReference type="SAM" id="MobiDB-lite"/>
    </source>
</evidence>
<evidence type="ECO:0000313" key="2">
    <source>
        <dbReference type="EMBL" id="KAF1846248.1"/>
    </source>
</evidence>
<sequence length="184" mass="20537">MLNPTTRIAENDLAKDAKCGEGDGSGKNAPKLASKPRDRCIGTCLIGQWPRYPIRDDHELTLKYPPSPPAGCHVSKRKAMLDQRTLDVPVHTPMGNPRHSRTWGRASTASDASLTTEMQSCEFHLPILQDMTARTWLPKGRRPLLLYEENMFRSFWTTYSGKELLYTTSQLCTAFFSPAAVPGS</sequence>
<dbReference type="GeneID" id="63855124"/>
<reference evidence="2" key="1">
    <citation type="submission" date="2020-01" db="EMBL/GenBank/DDBJ databases">
        <authorList>
            <consortium name="DOE Joint Genome Institute"/>
            <person name="Haridas S."/>
            <person name="Albert R."/>
            <person name="Binder M."/>
            <person name="Bloem J."/>
            <person name="Labutti K."/>
            <person name="Salamov A."/>
            <person name="Andreopoulos B."/>
            <person name="Baker S.E."/>
            <person name="Barry K."/>
            <person name="Bills G."/>
            <person name="Bluhm B.H."/>
            <person name="Cannon C."/>
            <person name="Castanera R."/>
            <person name="Culley D.E."/>
            <person name="Daum C."/>
            <person name="Ezra D."/>
            <person name="Gonzalez J.B."/>
            <person name="Henrissat B."/>
            <person name="Kuo A."/>
            <person name="Liang C."/>
            <person name="Lipzen A."/>
            <person name="Lutzoni F."/>
            <person name="Magnuson J."/>
            <person name="Mondo S."/>
            <person name="Nolan M."/>
            <person name="Ohm R."/>
            <person name="Pangilinan J."/>
            <person name="Park H.-J."/>
            <person name="Ramirez L."/>
            <person name="Alfaro M."/>
            <person name="Sun H."/>
            <person name="Tritt A."/>
            <person name="Yoshinaga Y."/>
            <person name="Zwiers L.-H."/>
            <person name="Turgeon B.G."/>
            <person name="Goodwin S.B."/>
            <person name="Spatafora J.W."/>
            <person name="Crous P.W."/>
            <person name="Grigoriev I.V."/>
        </authorList>
    </citation>
    <scope>NUCLEOTIDE SEQUENCE</scope>
    <source>
        <strain evidence="2">CBS 394.84</strain>
    </source>
</reference>
<protein>
    <submittedName>
        <fullName evidence="2">Uncharacterized protein</fullName>
    </submittedName>
</protein>
<proteinExistence type="predicted"/>
<evidence type="ECO:0000313" key="3">
    <source>
        <dbReference type="Proteomes" id="UP000800039"/>
    </source>
</evidence>